<evidence type="ECO:0000259" key="1">
    <source>
        <dbReference type="SMART" id="SM00587"/>
    </source>
</evidence>
<dbReference type="InterPro" id="IPR015897">
    <property type="entry name" value="CHK_kinase-like"/>
</dbReference>
<name>A0A9N9WWS5_9DIPT</name>
<dbReference type="InterPro" id="IPR011009">
    <property type="entry name" value="Kinase-like_dom_sf"/>
</dbReference>
<accession>A0A9N9WWS5</accession>
<dbReference type="SMART" id="SM00587">
    <property type="entry name" value="CHK"/>
    <property type="match status" value="1"/>
</dbReference>
<evidence type="ECO:0000313" key="3">
    <source>
        <dbReference type="Proteomes" id="UP001153620"/>
    </source>
</evidence>
<dbReference type="InterPro" id="IPR004119">
    <property type="entry name" value="EcKL"/>
</dbReference>
<dbReference type="Gene3D" id="3.90.1200.10">
    <property type="match status" value="1"/>
</dbReference>
<dbReference type="EMBL" id="OU895879">
    <property type="protein sequence ID" value="CAG9808590.1"/>
    <property type="molecule type" value="Genomic_DNA"/>
</dbReference>
<sequence>MTDQQKKINFIENSLPKLILERNEELKNHDIVKCTATPNSQLDGFMAAIYSVELVLKNPNEEIETHKIIVKIMKGDHDFREKTSSFLQCSNEIYSYRNVIPYFKKFITENPVTTFNPDKWVPRIYYADHKVYKELNDDVECVLALENLTPQGFRLGPRIDLDEKHLSLMVEHIASYHAVSYAMRIKNDSMFGELASGLNPFEFLSDDGKEMQSYNILYKIGLERVFTLAEKTEELHSDTALMDSVKKIKEKMYERPVVIMQKLLAKDDTFCVFLHGDYNRNNVLFDYEKSEGFDSPLELRMFDYQETRVATPTIDLAFFMYMNNIPTIEGIWDELLELYHRTYMKCLIDILKCEENDPRLLPYSYENFINHFTKHAFYGVMTCFHFVPFMACSSEECERISYLFETDMKGDEFRQILQVCGGKSLDDRLISALVHSHKKGYLKIFD</sequence>
<protein>
    <recommendedName>
        <fullName evidence="1">CHK kinase-like domain-containing protein</fullName>
    </recommendedName>
</protein>
<proteinExistence type="predicted"/>
<feature type="domain" description="CHK kinase-like" evidence="1">
    <location>
        <begin position="143"/>
        <end position="349"/>
    </location>
</feature>
<dbReference type="PANTHER" id="PTHR11012">
    <property type="entry name" value="PROTEIN KINASE-LIKE DOMAIN-CONTAINING"/>
    <property type="match status" value="1"/>
</dbReference>
<dbReference type="PANTHER" id="PTHR11012:SF4">
    <property type="entry name" value="LD42035P"/>
    <property type="match status" value="1"/>
</dbReference>
<dbReference type="AlphaFoldDB" id="A0A9N9WWS5"/>
<keyword evidence="3" id="KW-1185">Reference proteome</keyword>
<reference evidence="2" key="1">
    <citation type="submission" date="2022-01" db="EMBL/GenBank/DDBJ databases">
        <authorList>
            <person name="King R."/>
        </authorList>
    </citation>
    <scope>NUCLEOTIDE SEQUENCE</scope>
</reference>
<gene>
    <name evidence="2" type="ORF">CHIRRI_LOCUS11428</name>
</gene>
<dbReference type="Proteomes" id="UP001153620">
    <property type="component" value="Chromosome 3"/>
</dbReference>
<evidence type="ECO:0000313" key="2">
    <source>
        <dbReference type="EMBL" id="CAG9808590.1"/>
    </source>
</evidence>
<dbReference type="Pfam" id="PF02958">
    <property type="entry name" value="EcKL"/>
    <property type="match status" value="1"/>
</dbReference>
<reference evidence="2" key="2">
    <citation type="submission" date="2022-10" db="EMBL/GenBank/DDBJ databases">
        <authorList>
            <consortium name="ENA_rothamsted_submissions"/>
            <consortium name="culmorum"/>
            <person name="King R."/>
        </authorList>
    </citation>
    <scope>NUCLEOTIDE SEQUENCE</scope>
</reference>
<dbReference type="SUPFAM" id="SSF56112">
    <property type="entry name" value="Protein kinase-like (PK-like)"/>
    <property type="match status" value="1"/>
</dbReference>
<dbReference type="OrthoDB" id="190089at2759"/>
<organism evidence="2 3">
    <name type="scientific">Chironomus riparius</name>
    <dbReference type="NCBI Taxonomy" id="315576"/>
    <lineage>
        <taxon>Eukaryota</taxon>
        <taxon>Metazoa</taxon>
        <taxon>Ecdysozoa</taxon>
        <taxon>Arthropoda</taxon>
        <taxon>Hexapoda</taxon>
        <taxon>Insecta</taxon>
        <taxon>Pterygota</taxon>
        <taxon>Neoptera</taxon>
        <taxon>Endopterygota</taxon>
        <taxon>Diptera</taxon>
        <taxon>Nematocera</taxon>
        <taxon>Chironomoidea</taxon>
        <taxon>Chironomidae</taxon>
        <taxon>Chironominae</taxon>
        <taxon>Chironomus</taxon>
    </lineage>
</organism>